<proteinExistence type="predicted"/>
<keyword evidence="2" id="KW-1185">Reference proteome</keyword>
<name>A0ACD3BHF0_9AGAR</name>
<sequence>MSKSVHNDPIPLVIVEGFLGGAGACLWGNFEAHLNKERKALGLKVRKCIFASVGPVSSLHDRACELYYALVGGTVDYGAEHSRTHGHSRYGATNLVGLYPEWSCTCPLHFFGHSIGGPTIIKLQDLLKQGYFGPSTRPEMVFSVNSVSAPFRGTQLVYTLGERVDAAPAVRPMSVGSMIGKAVHVISYLSPLLPQSLNLRAEARSLSYHESSLTSLFKQLWSSDWVESKDATPFDVTFEGMEEREANGEGRPCPTTFYRSTTTSITTRTAKDQITHSSSLLNLFAPLYIFSRAIGTFDFSSLSPIPAFVQECPASDSRKRDTEQGLPQGLVSQSEPLLGEEHFSNDGVVPVFSQWHPLPCRSTTCCHVQLPSRNIQPGTWHVYQLDNVSHVSLVPFWFSSSQQRIFWMELGQWLHRVEEFAAIRTLN</sequence>
<organism evidence="1 2">
    <name type="scientific">Pluteus cervinus</name>
    <dbReference type="NCBI Taxonomy" id="181527"/>
    <lineage>
        <taxon>Eukaryota</taxon>
        <taxon>Fungi</taxon>
        <taxon>Dikarya</taxon>
        <taxon>Basidiomycota</taxon>
        <taxon>Agaricomycotina</taxon>
        <taxon>Agaricomycetes</taxon>
        <taxon>Agaricomycetidae</taxon>
        <taxon>Agaricales</taxon>
        <taxon>Pluteineae</taxon>
        <taxon>Pluteaceae</taxon>
        <taxon>Pluteus</taxon>
    </lineage>
</organism>
<evidence type="ECO:0000313" key="1">
    <source>
        <dbReference type="EMBL" id="TFK77321.1"/>
    </source>
</evidence>
<dbReference type="Proteomes" id="UP000308600">
    <property type="component" value="Unassembled WGS sequence"/>
</dbReference>
<accession>A0ACD3BHF0</accession>
<reference evidence="1 2" key="1">
    <citation type="journal article" date="2019" name="Nat. Ecol. Evol.">
        <title>Megaphylogeny resolves global patterns of mushroom evolution.</title>
        <authorList>
            <person name="Varga T."/>
            <person name="Krizsan K."/>
            <person name="Foldi C."/>
            <person name="Dima B."/>
            <person name="Sanchez-Garcia M."/>
            <person name="Sanchez-Ramirez S."/>
            <person name="Szollosi G.J."/>
            <person name="Szarkandi J.G."/>
            <person name="Papp V."/>
            <person name="Albert L."/>
            <person name="Andreopoulos W."/>
            <person name="Angelini C."/>
            <person name="Antonin V."/>
            <person name="Barry K.W."/>
            <person name="Bougher N.L."/>
            <person name="Buchanan P."/>
            <person name="Buyck B."/>
            <person name="Bense V."/>
            <person name="Catcheside P."/>
            <person name="Chovatia M."/>
            <person name="Cooper J."/>
            <person name="Damon W."/>
            <person name="Desjardin D."/>
            <person name="Finy P."/>
            <person name="Geml J."/>
            <person name="Haridas S."/>
            <person name="Hughes K."/>
            <person name="Justo A."/>
            <person name="Karasinski D."/>
            <person name="Kautmanova I."/>
            <person name="Kiss B."/>
            <person name="Kocsube S."/>
            <person name="Kotiranta H."/>
            <person name="LaButti K.M."/>
            <person name="Lechner B.E."/>
            <person name="Liimatainen K."/>
            <person name="Lipzen A."/>
            <person name="Lukacs Z."/>
            <person name="Mihaltcheva S."/>
            <person name="Morgado L.N."/>
            <person name="Niskanen T."/>
            <person name="Noordeloos M.E."/>
            <person name="Ohm R.A."/>
            <person name="Ortiz-Santana B."/>
            <person name="Ovrebo C."/>
            <person name="Racz N."/>
            <person name="Riley R."/>
            <person name="Savchenko A."/>
            <person name="Shiryaev A."/>
            <person name="Soop K."/>
            <person name="Spirin V."/>
            <person name="Szebenyi C."/>
            <person name="Tomsovsky M."/>
            <person name="Tulloss R.E."/>
            <person name="Uehling J."/>
            <person name="Grigoriev I.V."/>
            <person name="Vagvolgyi C."/>
            <person name="Papp T."/>
            <person name="Martin F.M."/>
            <person name="Miettinen O."/>
            <person name="Hibbett D.S."/>
            <person name="Nagy L.G."/>
        </authorList>
    </citation>
    <scope>NUCLEOTIDE SEQUENCE [LARGE SCALE GENOMIC DNA]</scope>
    <source>
        <strain evidence="1 2">NL-1719</strain>
    </source>
</reference>
<protein>
    <submittedName>
        <fullName evidence="1">Alpha/beta-hydrolase</fullName>
    </submittedName>
</protein>
<dbReference type="EMBL" id="ML208259">
    <property type="protein sequence ID" value="TFK77321.1"/>
    <property type="molecule type" value="Genomic_DNA"/>
</dbReference>
<gene>
    <name evidence="1" type="ORF">BDN72DRAFT_38244</name>
</gene>
<evidence type="ECO:0000313" key="2">
    <source>
        <dbReference type="Proteomes" id="UP000308600"/>
    </source>
</evidence>